<evidence type="ECO:0000313" key="2">
    <source>
        <dbReference type="EMBL" id="GEN81055.1"/>
    </source>
</evidence>
<feature type="domain" description="NmrA-like" evidence="1">
    <location>
        <begin position="5"/>
        <end position="229"/>
    </location>
</feature>
<dbReference type="Pfam" id="PF05368">
    <property type="entry name" value="NmrA"/>
    <property type="match status" value="1"/>
</dbReference>
<dbReference type="PANTHER" id="PTHR47129:SF1">
    <property type="entry name" value="NMRA-LIKE DOMAIN-CONTAINING PROTEIN"/>
    <property type="match status" value="1"/>
</dbReference>
<dbReference type="InterPro" id="IPR008030">
    <property type="entry name" value="NmrA-like"/>
</dbReference>
<dbReference type="InterPro" id="IPR036291">
    <property type="entry name" value="NAD(P)-bd_dom_sf"/>
</dbReference>
<dbReference type="Gene3D" id="3.40.50.720">
    <property type="entry name" value="NAD(P)-binding Rossmann-like Domain"/>
    <property type="match status" value="1"/>
</dbReference>
<comment type="caution">
    <text evidence="2">The sequence shown here is derived from an EMBL/GenBank/DDBJ whole genome shotgun (WGS) entry which is preliminary data.</text>
</comment>
<reference evidence="2 3" key="1">
    <citation type="submission" date="2019-07" db="EMBL/GenBank/DDBJ databases">
        <title>Whole genome shotgun sequence of Actinotalea fermentans NBRC 105374.</title>
        <authorList>
            <person name="Hosoyama A."/>
            <person name="Uohara A."/>
            <person name="Ohji S."/>
            <person name="Ichikawa N."/>
        </authorList>
    </citation>
    <scope>NUCLEOTIDE SEQUENCE [LARGE SCALE GENOMIC DNA]</scope>
    <source>
        <strain evidence="2 3">NBRC 105374</strain>
    </source>
</reference>
<dbReference type="SUPFAM" id="SSF51735">
    <property type="entry name" value="NAD(P)-binding Rossmann-fold domains"/>
    <property type="match status" value="1"/>
</dbReference>
<dbReference type="Gene3D" id="3.90.25.10">
    <property type="entry name" value="UDP-galactose 4-epimerase, domain 1"/>
    <property type="match status" value="1"/>
</dbReference>
<dbReference type="InterPro" id="IPR052718">
    <property type="entry name" value="NmrA-type_oxidoreductase"/>
</dbReference>
<evidence type="ECO:0000259" key="1">
    <source>
        <dbReference type="Pfam" id="PF05368"/>
    </source>
</evidence>
<evidence type="ECO:0000313" key="3">
    <source>
        <dbReference type="Proteomes" id="UP000321484"/>
    </source>
</evidence>
<dbReference type="RefSeq" id="WP_034248949.1">
    <property type="nucleotide sequence ID" value="NZ_BJYK01000009.1"/>
</dbReference>
<dbReference type="OrthoDB" id="5510591at2"/>
<keyword evidence="3" id="KW-1185">Reference proteome</keyword>
<dbReference type="EMBL" id="BJYK01000009">
    <property type="protein sequence ID" value="GEN81055.1"/>
    <property type="molecule type" value="Genomic_DNA"/>
</dbReference>
<accession>A0A511Z0T0</accession>
<dbReference type="AlphaFoldDB" id="A0A511Z0T0"/>
<protein>
    <submittedName>
        <fullName evidence="2">NAD(P)-dependent oxidoreductase</fullName>
    </submittedName>
</protein>
<gene>
    <name evidence="2" type="ORF">AFE02nite_27890</name>
</gene>
<dbReference type="PANTHER" id="PTHR47129">
    <property type="entry name" value="QUINONE OXIDOREDUCTASE 2"/>
    <property type="match status" value="1"/>
</dbReference>
<proteinExistence type="predicted"/>
<dbReference type="Proteomes" id="UP000321484">
    <property type="component" value="Unassembled WGS sequence"/>
</dbReference>
<name>A0A511Z0T0_9CELL</name>
<sequence>MTTYAVTGSTGPFGRTAIETLLAHGVAPSSIVAVARTPAKAADLAERGVVVREGDYDRPDTLGPALAGVDRLLLVSGSELGNRVAQHTAVIDAAVAAGVGRVVYTSVQRADGTHLLAPEHAGTERALQASGLPHSVLRNALYLGVFTSRLDQAVATGAVVHAAGDGRVAAATRADLAEAAALALLHDDGPSSVRELAGEPFTYADLAAAFAEVSGAPVEARAVSAEELAGILAAAGLDAGTAGFVVALDQAIGAGEFDVTSTDLADLLGRAPAGLAEALRS</sequence>
<organism evidence="2 3">
    <name type="scientific">Actinotalea fermentans</name>
    <dbReference type="NCBI Taxonomy" id="43671"/>
    <lineage>
        <taxon>Bacteria</taxon>
        <taxon>Bacillati</taxon>
        <taxon>Actinomycetota</taxon>
        <taxon>Actinomycetes</taxon>
        <taxon>Micrococcales</taxon>
        <taxon>Cellulomonadaceae</taxon>
        <taxon>Actinotalea</taxon>
    </lineage>
</organism>